<organism evidence="2">
    <name type="scientific">viral metagenome</name>
    <dbReference type="NCBI Taxonomy" id="1070528"/>
    <lineage>
        <taxon>unclassified sequences</taxon>
        <taxon>metagenomes</taxon>
        <taxon>organismal metagenomes</taxon>
    </lineage>
</organism>
<sequence length="94" mass="10110">MSLTAYWLGQNIVAAASPADAVLVMDRHERPGKWQAEDAVPLTAAHLAQQLDGGSDATIADELSRLVDGSRTSRLAATLAQGNGVLMYWDYPRD</sequence>
<proteinExistence type="predicted"/>
<evidence type="ECO:0000313" key="1">
    <source>
        <dbReference type="EMBL" id="QJB01290.1"/>
    </source>
</evidence>
<name>A0A6M3MB81_9ZZZZ</name>
<accession>A0A6M3MB81</accession>
<evidence type="ECO:0000313" key="2">
    <source>
        <dbReference type="EMBL" id="QJB04774.1"/>
    </source>
</evidence>
<dbReference type="EMBL" id="MT143890">
    <property type="protein sequence ID" value="QJB04774.1"/>
    <property type="molecule type" value="Genomic_DNA"/>
</dbReference>
<dbReference type="EMBL" id="MT143707">
    <property type="protein sequence ID" value="QJB01290.1"/>
    <property type="molecule type" value="Genomic_DNA"/>
</dbReference>
<dbReference type="AlphaFoldDB" id="A0A6M3MB81"/>
<reference evidence="2" key="1">
    <citation type="submission" date="2020-03" db="EMBL/GenBank/DDBJ databases">
        <title>The deep terrestrial virosphere.</title>
        <authorList>
            <person name="Holmfeldt K."/>
            <person name="Nilsson E."/>
            <person name="Simone D."/>
            <person name="Lopez-Fernandez M."/>
            <person name="Wu X."/>
            <person name="de Brujin I."/>
            <person name="Lundin D."/>
            <person name="Andersson A."/>
            <person name="Bertilsson S."/>
            <person name="Dopson M."/>
        </authorList>
    </citation>
    <scope>NUCLEOTIDE SEQUENCE</scope>
    <source>
        <strain evidence="1">MM171A00115</strain>
        <strain evidence="2">MM171B00172</strain>
    </source>
</reference>
<gene>
    <name evidence="1" type="ORF">MM171A00115_0043</name>
    <name evidence="2" type="ORF">MM171B00172_0016</name>
</gene>
<protein>
    <submittedName>
        <fullName evidence="2">Uncharacterized protein</fullName>
    </submittedName>
</protein>